<dbReference type="InterPro" id="IPR003918">
    <property type="entry name" value="NADH_UbQ_OxRdtase"/>
</dbReference>
<geneLocation type="mitochondrion" evidence="3"/>
<keyword evidence="1" id="KW-0472">Membrane</keyword>
<keyword evidence="4" id="KW-1185">Reference proteome</keyword>
<feature type="transmembrane region" description="Helical" evidence="1">
    <location>
        <begin position="43"/>
        <end position="66"/>
    </location>
</feature>
<keyword evidence="1 3" id="KW-0496">Mitochondrion</keyword>
<proteinExistence type="inferred from homology"/>
<keyword evidence="1" id="KW-0520">NAD</keyword>
<feature type="domain" description="NADH:quinone oxidoreductase/Mrp antiporter transmembrane" evidence="2">
    <location>
        <begin position="2"/>
        <end position="65"/>
    </location>
</feature>
<keyword evidence="1" id="KW-0813">Transport</keyword>
<dbReference type="Proteomes" id="UP000186594">
    <property type="component" value="Unassembled WGS sequence"/>
</dbReference>
<dbReference type="GO" id="GO:0015990">
    <property type="term" value="P:electron transport coupled proton transport"/>
    <property type="evidence" value="ECO:0007669"/>
    <property type="project" value="TreeGrafter"/>
</dbReference>
<feature type="transmembrane region" description="Helical" evidence="1">
    <location>
        <begin position="12"/>
        <end position="31"/>
    </location>
</feature>
<keyword evidence="1" id="KW-0812">Transmembrane</keyword>
<sequence>MFSNTVIGIEGAILLSLAHGFTSSALFYLVGEVLYSRTHTRIINYYKGLTISMPLFSTFFLVFSLFN</sequence>
<reference evidence="3 4" key="1">
    <citation type="submission" date="2016-04" db="EMBL/GenBank/DDBJ databases">
        <title>Evolutionary innovation and constraint leading to complex multicellularity in the Ascomycota.</title>
        <authorList>
            <person name="Cisse O."/>
            <person name="Nguyen A."/>
            <person name="Hewitt D.A."/>
            <person name="Jedd G."/>
            <person name="Stajich J.E."/>
        </authorList>
    </citation>
    <scope>NUCLEOTIDE SEQUENCE [LARGE SCALE GENOMIC DNA]</scope>
    <source>
        <strain evidence="3 4">DAH-3</strain>
    </source>
</reference>
<protein>
    <recommendedName>
        <fullName evidence="1">NADH-ubiquinone oxidoreductase chain 4</fullName>
        <ecNumber evidence="1">7.1.1.2</ecNumber>
    </recommendedName>
</protein>
<feature type="non-terminal residue" evidence="3">
    <location>
        <position position="67"/>
    </location>
</feature>
<keyword evidence="1" id="KW-0830">Ubiquinone</keyword>
<comment type="caution">
    <text evidence="3">The sequence shown here is derived from an EMBL/GenBank/DDBJ whole genome shotgun (WGS) entry which is preliminary data.</text>
</comment>
<comment type="similarity">
    <text evidence="1">Belongs to the complex I subunit 4 family.</text>
</comment>
<dbReference type="InterPro" id="IPR001750">
    <property type="entry name" value="ND/Mrp_TM"/>
</dbReference>
<name>A0A1U7LG36_NEOID</name>
<dbReference type="GO" id="GO:0008137">
    <property type="term" value="F:NADH dehydrogenase (ubiquinone) activity"/>
    <property type="evidence" value="ECO:0007669"/>
    <property type="project" value="UniProtKB-UniRule"/>
</dbReference>
<dbReference type="OrthoDB" id="564260at2759"/>
<evidence type="ECO:0000313" key="3">
    <source>
        <dbReference type="EMBL" id="OLL21609.1"/>
    </source>
</evidence>
<dbReference type="Pfam" id="PF00361">
    <property type="entry name" value="Proton_antipo_M"/>
    <property type="match status" value="1"/>
</dbReference>
<comment type="subcellular location">
    <subcellularLocation>
        <location evidence="1">Mitochondrion membrane</location>
        <topology evidence="1">Multi-pass membrane protein</topology>
    </subcellularLocation>
</comment>
<keyword evidence="1" id="KW-0249">Electron transport</keyword>
<dbReference type="GO" id="GO:0031966">
    <property type="term" value="C:mitochondrial membrane"/>
    <property type="evidence" value="ECO:0007669"/>
    <property type="project" value="UniProtKB-SubCell"/>
</dbReference>
<dbReference type="PRINTS" id="PR01437">
    <property type="entry name" value="NUOXDRDTASE4"/>
</dbReference>
<dbReference type="GO" id="GO:0048039">
    <property type="term" value="F:ubiquinone binding"/>
    <property type="evidence" value="ECO:0007669"/>
    <property type="project" value="TreeGrafter"/>
</dbReference>
<comment type="function">
    <text evidence="1">Core subunit of the mitochondrial membrane respiratory chain NADH dehydrogenase (Complex I) which catalyzes electron transfer from NADH through the respiratory chain, using ubiquinone as an electron acceptor. Essential for the catalytic activity and assembly of complex I.</text>
</comment>
<accession>A0A1U7LG36</accession>
<comment type="catalytic activity">
    <reaction evidence="1">
        <text>a ubiquinone + NADH + 5 H(+)(in) = a ubiquinol + NAD(+) + 4 H(+)(out)</text>
        <dbReference type="Rhea" id="RHEA:29091"/>
        <dbReference type="Rhea" id="RHEA-COMP:9565"/>
        <dbReference type="Rhea" id="RHEA-COMP:9566"/>
        <dbReference type="ChEBI" id="CHEBI:15378"/>
        <dbReference type="ChEBI" id="CHEBI:16389"/>
        <dbReference type="ChEBI" id="CHEBI:17976"/>
        <dbReference type="ChEBI" id="CHEBI:57540"/>
        <dbReference type="ChEBI" id="CHEBI:57945"/>
        <dbReference type="EC" id="7.1.1.2"/>
    </reaction>
</comment>
<dbReference type="PANTHER" id="PTHR43507">
    <property type="entry name" value="NADH-UBIQUINONE OXIDOREDUCTASE CHAIN 4"/>
    <property type="match status" value="1"/>
</dbReference>
<dbReference type="EC" id="7.1.1.2" evidence="1"/>
<evidence type="ECO:0000259" key="2">
    <source>
        <dbReference type="Pfam" id="PF00361"/>
    </source>
</evidence>
<gene>
    <name evidence="3" type="primary">nad4_3</name>
    <name evidence="3" type="ORF">NEOLI_006020</name>
</gene>
<dbReference type="GO" id="GO:0003954">
    <property type="term" value="F:NADH dehydrogenase activity"/>
    <property type="evidence" value="ECO:0007669"/>
    <property type="project" value="TreeGrafter"/>
</dbReference>
<organism evidence="3 4">
    <name type="scientific">Neolecta irregularis (strain DAH-3)</name>
    <dbReference type="NCBI Taxonomy" id="1198029"/>
    <lineage>
        <taxon>Eukaryota</taxon>
        <taxon>Fungi</taxon>
        <taxon>Dikarya</taxon>
        <taxon>Ascomycota</taxon>
        <taxon>Taphrinomycotina</taxon>
        <taxon>Neolectales</taxon>
        <taxon>Neolectaceae</taxon>
        <taxon>Neolecta</taxon>
    </lineage>
</organism>
<dbReference type="EMBL" id="LXFE01004513">
    <property type="protein sequence ID" value="OLL21609.1"/>
    <property type="molecule type" value="Genomic_DNA"/>
</dbReference>
<evidence type="ECO:0000313" key="4">
    <source>
        <dbReference type="Proteomes" id="UP000186594"/>
    </source>
</evidence>
<evidence type="ECO:0000256" key="1">
    <source>
        <dbReference type="RuleBase" id="RU003297"/>
    </source>
</evidence>
<dbReference type="GO" id="GO:0042773">
    <property type="term" value="P:ATP synthesis coupled electron transport"/>
    <property type="evidence" value="ECO:0007669"/>
    <property type="project" value="InterPro"/>
</dbReference>
<keyword evidence="1" id="KW-0679">Respiratory chain</keyword>
<dbReference type="STRING" id="1198029.A0A1U7LG36"/>
<dbReference type="AlphaFoldDB" id="A0A1U7LG36"/>
<dbReference type="PANTHER" id="PTHR43507:SF1">
    <property type="entry name" value="NADH-UBIQUINONE OXIDOREDUCTASE CHAIN 4"/>
    <property type="match status" value="1"/>
</dbReference>
<keyword evidence="1" id="KW-1133">Transmembrane helix</keyword>